<gene>
    <name evidence="2" type="ORF">H0235_003049</name>
</gene>
<sequence length="127" mass="14638">MEGGEMRITHTFQDPYSFSPSSFVPSKTRRCSTLNEEKDEAEKKRAQPHVPVLLGRWNPFRLIITRYKSQGYSGKTSLQMRTSFLELSLIVTVNITYALVEVINDDVTNVVAKNSTWRDKRINLRSL</sequence>
<dbReference type="AlphaFoldDB" id="A0A834UEK3"/>
<feature type="region of interest" description="Disordered" evidence="1">
    <location>
        <begin position="19"/>
        <end position="45"/>
    </location>
</feature>
<proteinExistence type="predicted"/>
<evidence type="ECO:0000256" key="1">
    <source>
        <dbReference type="SAM" id="MobiDB-lite"/>
    </source>
</evidence>
<comment type="caution">
    <text evidence="2">The sequence shown here is derived from an EMBL/GenBank/DDBJ whole genome shotgun (WGS) entry which is preliminary data.</text>
</comment>
<accession>A0A834UEK3</accession>
<organism evidence="2 3">
    <name type="scientific">Vespula pensylvanica</name>
    <name type="common">Western yellow jacket</name>
    <name type="synonym">Wasp</name>
    <dbReference type="NCBI Taxonomy" id="30213"/>
    <lineage>
        <taxon>Eukaryota</taxon>
        <taxon>Metazoa</taxon>
        <taxon>Ecdysozoa</taxon>
        <taxon>Arthropoda</taxon>
        <taxon>Hexapoda</taxon>
        <taxon>Insecta</taxon>
        <taxon>Pterygota</taxon>
        <taxon>Neoptera</taxon>
        <taxon>Endopterygota</taxon>
        <taxon>Hymenoptera</taxon>
        <taxon>Apocrita</taxon>
        <taxon>Aculeata</taxon>
        <taxon>Vespoidea</taxon>
        <taxon>Vespidae</taxon>
        <taxon>Vespinae</taxon>
        <taxon>Vespula</taxon>
    </lineage>
</organism>
<reference evidence="2" key="1">
    <citation type="journal article" date="2020" name="G3 (Bethesda)">
        <title>High-Quality Assemblies for Three Invasive Social Wasps from the &lt;i&gt;Vespula&lt;/i&gt; Genus.</title>
        <authorList>
            <person name="Harrop T.W.R."/>
            <person name="Guhlin J."/>
            <person name="McLaughlin G.M."/>
            <person name="Permina E."/>
            <person name="Stockwell P."/>
            <person name="Gilligan J."/>
            <person name="Le Lec M.F."/>
            <person name="Gruber M.A.M."/>
            <person name="Quinn O."/>
            <person name="Lovegrove M."/>
            <person name="Duncan E.J."/>
            <person name="Remnant E.J."/>
            <person name="Van Eeckhoven J."/>
            <person name="Graham B."/>
            <person name="Knapp R.A."/>
            <person name="Langford K.W."/>
            <person name="Kronenberg Z."/>
            <person name="Press M.O."/>
            <person name="Eacker S.M."/>
            <person name="Wilson-Rankin E.E."/>
            <person name="Purcell J."/>
            <person name="Lester P.J."/>
            <person name="Dearden P.K."/>
        </authorList>
    </citation>
    <scope>NUCLEOTIDE SEQUENCE</scope>
    <source>
        <strain evidence="2">Volc-1</strain>
    </source>
</reference>
<evidence type="ECO:0000313" key="2">
    <source>
        <dbReference type="EMBL" id="KAF7434858.1"/>
    </source>
</evidence>
<dbReference type="Proteomes" id="UP000600918">
    <property type="component" value="Unassembled WGS sequence"/>
</dbReference>
<dbReference type="EMBL" id="JACSDY010000002">
    <property type="protein sequence ID" value="KAF7434858.1"/>
    <property type="molecule type" value="Genomic_DNA"/>
</dbReference>
<name>A0A834UEK3_VESPE</name>
<evidence type="ECO:0000313" key="3">
    <source>
        <dbReference type="Proteomes" id="UP000600918"/>
    </source>
</evidence>
<keyword evidence="3" id="KW-1185">Reference proteome</keyword>
<protein>
    <submittedName>
        <fullName evidence="2">Uncharacterized protein</fullName>
    </submittedName>
</protein>